<evidence type="ECO:0000313" key="10">
    <source>
        <dbReference type="EMBL" id="PRY41003.1"/>
    </source>
</evidence>
<evidence type="ECO:0000259" key="8">
    <source>
        <dbReference type="Pfam" id="PF00933"/>
    </source>
</evidence>
<reference evidence="10 11" key="1">
    <citation type="submission" date="2018-03" db="EMBL/GenBank/DDBJ databases">
        <title>Genomic Encyclopedia of Archaeal and Bacterial Type Strains, Phase II (KMG-II): from individual species to whole genera.</title>
        <authorList>
            <person name="Goeker M."/>
        </authorList>
    </citation>
    <scope>NUCLEOTIDE SEQUENCE [LARGE SCALE GENOMIC DNA]</scope>
    <source>
        <strain evidence="10 11">DSM 28354</strain>
    </source>
</reference>
<evidence type="ECO:0000259" key="7">
    <source>
        <dbReference type="Pfam" id="PF00144"/>
    </source>
</evidence>
<dbReference type="InterPro" id="IPR036881">
    <property type="entry name" value="Glyco_hydro_3_C_sf"/>
</dbReference>
<evidence type="ECO:0000256" key="4">
    <source>
        <dbReference type="ARBA" id="ARBA00022801"/>
    </source>
</evidence>
<dbReference type="PANTHER" id="PTHR30480">
    <property type="entry name" value="BETA-HEXOSAMINIDASE-RELATED"/>
    <property type="match status" value="1"/>
</dbReference>
<dbReference type="Pfam" id="PF01915">
    <property type="entry name" value="Glyco_hydro_3_C"/>
    <property type="match status" value="1"/>
</dbReference>
<dbReference type="Gene3D" id="3.40.710.10">
    <property type="entry name" value="DD-peptidase/beta-lactamase superfamily"/>
    <property type="match status" value="1"/>
</dbReference>
<dbReference type="EMBL" id="PVTE01000006">
    <property type="protein sequence ID" value="PRY41003.1"/>
    <property type="molecule type" value="Genomic_DNA"/>
</dbReference>
<dbReference type="Proteomes" id="UP000238375">
    <property type="component" value="Unassembled WGS sequence"/>
</dbReference>
<feature type="domain" description="Glycoside hydrolase family 3 N-terminal" evidence="8">
    <location>
        <begin position="87"/>
        <end position="401"/>
    </location>
</feature>
<evidence type="ECO:0000256" key="5">
    <source>
        <dbReference type="ARBA" id="ARBA00023295"/>
    </source>
</evidence>
<dbReference type="InterPro" id="IPR002772">
    <property type="entry name" value="Glyco_hydro_3_C"/>
</dbReference>
<dbReference type="RefSeq" id="WP_106137431.1">
    <property type="nucleotide sequence ID" value="NZ_PVTE01000006.1"/>
</dbReference>
<evidence type="ECO:0000256" key="3">
    <source>
        <dbReference type="ARBA" id="ARBA00012663"/>
    </source>
</evidence>
<feature type="domain" description="Beta-lactamase-related" evidence="7">
    <location>
        <begin position="633"/>
        <end position="1000"/>
    </location>
</feature>
<dbReference type="GO" id="GO:0009254">
    <property type="term" value="P:peptidoglycan turnover"/>
    <property type="evidence" value="ECO:0007669"/>
    <property type="project" value="TreeGrafter"/>
</dbReference>
<dbReference type="EC" id="3.2.1.52" evidence="3"/>
<protein>
    <recommendedName>
        <fullName evidence="3">beta-N-acetylhexosaminidase</fullName>
        <ecNumber evidence="3">3.2.1.52</ecNumber>
    </recommendedName>
</protein>
<accession>A0A2T0T5T3</accession>
<keyword evidence="11" id="KW-1185">Reference proteome</keyword>
<evidence type="ECO:0000259" key="9">
    <source>
        <dbReference type="Pfam" id="PF01915"/>
    </source>
</evidence>
<dbReference type="InterPro" id="IPR017853">
    <property type="entry name" value="GH"/>
</dbReference>
<dbReference type="InterPro" id="IPR001764">
    <property type="entry name" value="Glyco_hydro_3_N"/>
</dbReference>
<dbReference type="InterPro" id="IPR001466">
    <property type="entry name" value="Beta-lactam-related"/>
</dbReference>
<dbReference type="PRINTS" id="PR00133">
    <property type="entry name" value="GLHYDRLASE3"/>
</dbReference>
<dbReference type="Pfam" id="PF00144">
    <property type="entry name" value="Beta-lactamase"/>
    <property type="match status" value="1"/>
</dbReference>
<evidence type="ECO:0000256" key="6">
    <source>
        <dbReference type="RuleBase" id="RU361161"/>
    </source>
</evidence>
<dbReference type="SUPFAM" id="SSF52279">
    <property type="entry name" value="Beta-D-glucan exohydrolase, C-terminal domain"/>
    <property type="match status" value="1"/>
</dbReference>
<dbReference type="Gene3D" id="3.40.50.1700">
    <property type="entry name" value="Glycoside hydrolase family 3 C-terminal domain"/>
    <property type="match status" value="1"/>
</dbReference>
<dbReference type="PROSITE" id="PS00775">
    <property type="entry name" value="GLYCOSYL_HYDROL_F3"/>
    <property type="match status" value="1"/>
</dbReference>
<dbReference type="InterPro" id="IPR019800">
    <property type="entry name" value="Glyco_hydro_3_AS"/>
</dbReference>
<keyword evidence="5 6" id="KW-0326">Glycosidase</keyword>
<dbReference type="OrthoDB" id="9805821at2"/>
<keyword evidence="4 6" id="KW-0378">Hydrolase</keyword>
<dbReference type="InterPro" id="IPR050226">
    <property type="entry name" value="NagZ_Beta-hexosaminidase"/>
</dbReference>
<gene>
    <name evidence="10" type="ORF">CLV58_106189</name>
</gene>
<proteinExistence type="inferred from homology"/>
<comment type="similarity">
    <text evidence="2 6">Belongs to the glycosyl hydrolase 3 family.</text>
</comment>
<name>A0A2T0T5T3_9BACT</name>
<comment type="catalytic activity">
    <reaction evidence="1">
        <text>Hydrolysis of terminal non-reducing N-acetyl-D-hexosamine residues in N-acetyl-beta-D-hexosaminides.</text>
        <dbReference type="EC" id="3.2.1.52"/>
    </reaction>
</comment>
<dbReference type="AlphaFoldDB" id="A0A2T0T5T3"/>
<feature type="domain" description="Glycoside hydrolase family 3 C-terminal" evidence="9">
    <location>
        <begin position="442"/>
        <end position="598"/>
    </location>
</feature>
<dbReference type="Pfam" id="PF00933">
    <property type="entry name" value="Glyco_hydro_3"/>
    <property type="match status" value="1"/>
</dbReference>
<organism evidence="10 11">
    <name type="scientific">Spirosoma oryzae</name>
    <dbReference type="NCBI Taxonomy" id="1469603"/>
    <lineage>
        <taxon>Bacteria</taxon>
        <taxon>Pseudomonadati</taxon>
        <taxon>Bacteroidota</taxon>
        <taxon>Cytophagia</taxon>
        <taxon>Cytophagales</taxon>
        <taxon>Cytophagaceae</taxon>
        <taxon>Spirosoma</taxon>
    </lineage>
</organism>
<sequence length="1023" mass="113324">MRNNTTRPILLLGLLSVSLLTAFGLSRPGLLSWHNILPIRNKGKLPVSGLKPVIRKFYAHARPVEVFNLPDSGNHWVDSVFQTLTPEQKIGQFFMVATFSNRSDNHYQYIDHLIRNNNIGGLIFFQGGPHRQALLTNRYQAASKVPLLIGIDGEWGLGMRLDSAMDFPKQMALGAIRDNELIYRMGAEIGRQCQRLGIHINFAPVSDINSNPANPVIGVRSFGESKENVALKASAYMRGLQQTHVIATAKHFPGHGDTNVDSHNSLPTISRSSDQMREIDLYPFRKLIADSLMGVVTGHLHVPHIDNTPALAATLSEKIVTELLKKELGFRGLVFTDALNMGGIHQSSKALDVNLRALMAGNDILLYPENVHDATLNILNAVHQGQISQAFIDEKVKKILRAKYWAGLSKYKPIDLTNLANDLNSPEAQLLKQELCEQSVTVVNNRNNLLPLNRLDSLRLASVAIGAEAGNTFQRTLNQYAPVETLAYTDRNLTDAAVNQILASVDSASTVVVSFHHMSESAYRKFGITKGSLDLINRLKQRGKQVIVTAFGSPYSLSQLGSADALVCAYQDFDEMEQVVPQVLFGGLGSHGMLPVSTGALTMGSGERLNPAGRLSTGAPESVGMKSATLAKIDQLAQNAVRDRVVPGCEILVARRGKIVYSKNFGRLTYAPNAEKVTDETLYDLASLTKVLATLQSVMVLYDRKQIDLNQKASFYLPELRGTNKQNITLQDLLWHQSGMVSYYPTTWDRTRTPGGGLKTEYYGTARDSLHTLQIAPTLWATPALKDSVWKWVVQSPMSRKLDETGKPAYVYSDLNFLTLQKIVERISLQPLDRFVTDNVYKRLGLHQLGFTPLQRLKNPHCAPTEQDTYYRNQLLVGTVHDQMAAVQGGISGHAGLFGNAHDIATLLQMNLQKGLYGDVRIFQPMTVPFFTQTLSNRSHRALGWDKPNPESTSSVYLAEQASPRSFGHTGFTGNVVWVDPDQELVFVFLSNRIYPTAGNNSINTTKLRRRIHETIYSAIIPE</sequence>
<dbReference type="PANTHER" id="PTHR30480:SF13">
    <property type="entry name" value="BETA-HEXOSAMINIDASE"/>
    <property type="match status" value="1"/>
</dbReference>
<dbReference type="GO" id="GO:0004563">
    <property type="term" value="F:beta-N-acetylhexosaminidase activity"/>
    <property type="evidence" value="ECO:0007669"/>
    <property type="project" value="UniProtKB-EC"/>
</dbReference>
<dbReference type="Gene3D" id="3.20.20.300">
    <property type="entry name" value="Glycoside hydrolase, family 3, N-terminal domain"/>
    <property type="match status" value="1"/>
</dbReference>
<dbReference type="InterPro" id="IPR012338">
    <property type="entry name" value="Beta-lactam/transpept-like"/>
</dbReference>
<evidence type="ECO:0000256" key="1">
    <source>
        <dbReference type="ARBA" id="ARBA00001231"/>
    </source>
</evidence>
<evidence type="ECO:0000313" key="11">
    <source>
        <dbReference type="Proteomes" id="UP000238375"/>
    </source>
</evidence>
<dbReference type="SUPFAM" id="SSF51445">
    <property type="entry name" value="(Trans)glycosidases"/>
    <property type="match status" value="1"/>
</dbReference>
<evidence type="ECO:0000256" key="2">
    <source>
        <dbReference type="ARBA" id="ARBA00005336"/>
    </source>
</evidence>
<dbReference type="GO" id="GO:0005975">
    <property type="term" value="P:carbohydrate metabolic process"/>
    <property type="evidence" value="ECO:0007669"/>
    <property type="project" value="InterPro"/>
</dbReference>
<comment type="caution">
    <text evidence="10">The sequence shown here is derived from an EMBL/GenBank/DDBJ whole genome shotgun (WGS) entry which is preliminary data.</text>
</comment>
<dbReference type="SUPFAM" id="SSF56601">
    <property type="entry name" value="beta-lactamase/transpeptidase-like"/>
    <property type="match status" value="1"/>
</dbReference>
<dbReference type="InterPro" id="IPR036962">
    <property type="entry name" value="Glyco_hydro_3_N_sf"/>
</dbReference>